<protein>
    <recommendedName>
        <fullName evidence="3">DUF4139 domain-containing protein</fullName>
    </recommendedName>
</protein>
<proteinExistence type="predicted"/>
<sequence length="525" mass="56616">MARRRARQRIGEPDRDLRHALLMLARALAAAVLVAFAAPSVAQDAPPIDSAAPQKLAVTIYRAPEREAKTAINRDWLRGYALVTEQRTVTLPAGRAVIRFKGVAAGILPESAIVSGLPEGVREKNLDADLLSPRTLYGASFGRPVTIRRRTGKRVVEEEGILRSGPDGAAIVQTAAGFEAVDCHGGRDAIGYHDVPPTLPDTPTLSVQVDSPAARTVTLTLSYLAWGFDWQANYVASVHPDGASADLLAWVTLASGDVTSFPDAETMVVAGKVKREDSAPDPDDRDVPSLVLQCLSEPELEEQSVPPPPPPVVSPAPMMEGAMDIVVTSRRRVAVKQEDLGDLKLYRVPDRTTVAAMAQKQVALLDRGGVPVELLYRVRLEDGDAGPVRMVLRATNREDKGLGMPLPAGPVAVFAPRGRTRLLIGEGAVADKAIGEDVEVDFATATQVSVETTHPATNKHWDEYGLIVRNANAKPIRFEAEIDSVPARIRKPSVPLVRREGKLRMPVTVPANGSVTLRYREIDEP</sequence>
<dbReference type="EMBL" id="SGIS01000036">
    <property type="protein sequence ID" value="RZF61173.1"/>
    <property type="molecule type" value="Genomic_DNA"/>
</dbReference>
<organism evidence="1 2">
    <name type="scientific">Sphingomonas populi</name>
    <dbReference type="NCBI Taxonomy" id="2484750"/>
    <lineage>
        <taxon>Bacteria</taxon>
        <taxon>Pseudomonadati</taxon>
        <taxon>Pseudomonadota</taxon>
        <taxon>Alphaproteobacteria</taxon>
        <taxon>Sphingomonadales</taxon>
        <taxon>Sphingomonadaceae</taxon>
        <taxon>Sphingomonas</taxon>
    </lineage>
</organism>
<dbReference type="PANTHER" id="PTHR38075">
    <property type="entry name" value="DUF4139 DOMAIN-CONTAINING PROTEIN"/>
    <property type="match status" value="1"/>
</dbReference>
<comment type="caution">
    <text evidence="1">The sequence shown here is derived from an EMBL/GenBank/DDBJ whole genome shotgun (WGS) entry which is preliminary data.</text>
</comment>
<evidence type="ECO:0000313" key="1">
    <source>
        <dbReference type="EMBL" id="RZF61173.1"/>
    </source>
</evidence>
<keyword evidence="2" id="KW-1185">Reference proteome</keyword>
<dbReference type="OrthoDB" id="7178458at2"/>
<gene>
    <name evidence="1" type="ORF">EWE75_18960</name>
</gene>
<name>A0A4Q6XM96_9SPHN</name>
<dbReference type="PANTHER" id="PTHR38075:SF1">
    <property type="entry name" value="DUF4139 DOMAIN-CONTAINING PROTEIN"/>
    <property type="match status" value="1"/>
</dbReference>
<evidence type="ECO:0008006" key="3">
    <source>
        <dbReference type="Google" id="ProtNLM"/>
    </source>
</evidence>
<dbReference type="Proteomes" id="UP000292085">
    <property type="component" value="Unassembled WGS sequence"/>
</dbReference>
<reference evidence="1 2" key="1">
    <citation type="submission" date="2019-02" db="EMBL/GenBank/DDBJ databases">
        <authorList>
            <person name="Li Y."/>
        </authorList>
    </citation>
    <scope>NUCLEOTIDE SEQUENCE [LARGE SCALE GENOMIC DNA]</scope>
    <source>
        <strain evidence="1 2">3-7</strain>
    </source>
</reference>
<dbReference type="AlphaFoldDB" id="A0A4Q6XM96"/>
<evidence type="ECO:0000313" key="2">
    <source>
        <dbReference type="Proteomes" id="UP000292085"/>
    </source>
</evidence>
<accession>A0A4Q6XM96</accession>